<dbReference type="InterPro" id="IPR000415">
    <property type="entry name" value="Nitroreductase-like"/>
</dbReference>
<dbReference type="Gene3D" id="3.40.109.10">
    <property type="entry name" value="NADH Oxidase"/>
    <property type="match status" value="1"/>
</dbReference>
<protein>
    <submittedName>
        <fullName evidence="4">Nitroreductase family protein</fullName>
    </submittedName>
</protein>
<dbReference type="STRING" id="754502.BJG93_27650"/>
<proteinExistence type="inferred from homology"/>
<dbReference type="SUPFAM" id="SSF55469">
    <property type="entry name" value="FMN-dependent nitroreductase-like"/>
    <property type="match status" value="1"/>
</dbReference>
<dbReference type="EMBL" id="CP017562">
    <property type="protein sequence ID" value="APA89030.1"/>
    <property type="molecule type" value="Genomic_DNA"/>
</dbReference>
<dbReference type="InterPro" id="IPR029479">
    <property type="entry name" value="Nitroreductase"/>
</dbReference>
<keyword evidence="5" id="KW-1185">Reference proteome</keyword>
<dbReference type="AlphaFoldDB" id="A0A1I9YS56"/>
<evidence type="ECO:0000256" key="1">
    <source>
        <dbReference type="ARBA" id="ARBA00007118"/>
    </source>
</evidence>
<dbReference type="Proteomes" id="UP000179860">
    <property type="component" value="Chromosome 2"/>
</dbReference>
<dbReference type="GO" id="GO:0016491">
    <property type="term" value="F:oxidoreductase activity"/>
    <property type="evidence" value="ECO:0007669"/>
    <property type="project" value="UniProtKB-KW"/>
</dbReference>
<dbReference type="KEGG" id="pspw:BJG93_27650"/>
<evidence type="ECO:0000313" key="4">
    <source>
        <dbReference type="EMBL" id="APA89030.1"/>
    </source>
</evidence>
<dbReference type="Pfam" id="PF00881">
    <property type="entry name" value="Nitroreductase"/>
    <property type="match status" value="1"/>
</dbReference>
<organism evidence="4 5">
    <name type="scientific">Paraburkholderia sprentiae WSM5005</name>
    <dbReference type="NCBI Taxonomy" id="754502"/>
    <lineage>
        <taxon>Bacteria</taxon>
        <taxon>Pseudomonadati</taxon>
        <taxon>Pseudomonadota</taxon>
        <taxon>Betaproteobacteria</taxon>
        <taxon>Burkholderiales</taxon>
        <taxon>Burkholderiaceae</taxon>
        <taxon>Paraburkholderia</taxon>
    </lineage>
</organism>
<name>A0A1I9YS56_9BURK</name>
<keyword evidence="2" id="KW-0560">Oxidoreductase</keyword>
<feature type="domain" description="Nitroreductase" evidence="3">
    <location>
        <begin position="19"/>
        <end position="62"/>
    </location>
</feature>
<dbReference type="OrthoDB" id="9802510at2"/>
<comment type="similarity">
    <text evidence="1">Belongs to the nitroreductase family.</text>
</comment>
<dbReference type="CDD" id="cd02138">
    <property type="entry name" value="TdsD-like"/>
    <property type="match status" value="1"/>
</dbReference>
<reference evidence="4" key="2">
    <citation type="submission" date="2021-06" db="EMBL/GenBank/DDBJ databases">
        <authorList>
            <person name="Rogers T.H."/>
            <person name="Ramsay J.P."/>
            <person name="Wang P."/>
            <person name="Terpolilli J."/>
        </authorList>
    </citation>
    <scope>NUCLEOTIDE SEQUENCE [LARGE SCALE GENOMIC DNA]</scope>
    <source>
        <strain evidence="4">WSM5005</strain>
    </source>
</reference>
<sequence length="200" mass="22169">MAIQTIRTPPYPIDAQFVERWSPRAFTLDPIDERTLLTILEAARWGPSSHNAQPWRFMYARRDTESWEMFLSFLSDFNRSWATRAAAIIVVASMRTFRMPGKDEEVPLLTHSFDAGAAWAFLALQASLSGWGAHALAGINSEKIRSDLDIPDNFAVEACVALGQAGDATLLPDSLRAREMPSDRKPLSDIAAEGRFIGGS</sequence>
<dbReference type="PANTHER" id="PTHR43673">
    <property type="entry name" value="NAD(P)H NITROREDUCTASE YDGI-RELATED"/>
    <property type="match status" value="1"/>
</dbReference>
<dbReference type="PANTHER" id="PTHR43673:SF10">
    <property type="entry name" value="NADH DEHYDROGENASE_NAD(P)H NITROREDUCTASE XCC3605-RELATED"/>
    <property type="match status" value="1"/>
</dbReference>
<evidence type="ECO:0000313" key="5">
    <source>
        <dbReference type="Proteomes" id="UP000179860"/>
    </source>
</evidence>
<accession>A0A1I9YS56</accession>
<gene>
    <name evidence="4" type="ORF">BJG93_27650</name>
</gene>
<reference evidence="4" key="1">
    <citation type="submission" date="2016-09" db="EMBL/GenBank/DDBJ databases">
        <title>The Complete Genome of Burkholderia sprentiae wsm5005.</title>
        <authorList>
            <person name="De Meyer S."/>
            <person name="Wang P."/>
            <person name="Terpolilli J."/>
        </authorList>
    </citation>
    <scope>NUCLEOTIDE SEQUENCE [LARGE SCALE GENOMIC DNA]</scope>
    <source>
        <strain evidence="4">WSM5005</strain>
    </source>
</reference>
<dbReference type="RefSeq" id="WP_027196547.1">
    <property type="nucleotide sequence ID" value="NZ_CP017562.2"/>
</dbReference>
<evidence type="ECO:0000256" key="2">
    <source>
        <dbReference type="ARBA" id="ARBA00023002"/>
    </source>
</evidence>
<evidence type="ECO:0000259" key="3">
    <source>
        <dbReference type="Pfam" id="PF00881"/>
    </source>
</evidence>